<accession>A0A0G0LBH1</accession>
<feature type="transmembrane region" description="Helical" evidence="1">
    <location>
        <begin position="128"/>
        <end position="145"/>
    </location>
</feature>
<evidence type="ECO:0000256" key="1">
    <source>
        <dbReference type="SAM" id="Phobius"/>
    </source>
</evidence>
<evidence type="ECO:0000313" key="3">
    <source>
        <dbReference type="Proteomes" id="UP000034081"/>
    </source>
</evidence>
<reference evidence="2 3" key="1">
    <citation type="journal article" date="2015" name="Nature">
        <title>rRNA introns, odd ribosomes, and small enigmatic genomes across a large radiation of phyla.</title>
        <authorList>
            <person name="Brown C.T."/>
            <person name="Hug L.A."/>
            <person name="Thomas B.C."/>
            <person name="Sharon I."/>
            <person name="Castelle C.J."/>
            <person name="Singh A."/>
            <person name="Wilkins M.J."/>
            <person name="Williams K.H."/>
            <person name="Banfield J.F."/>
        </authorList>
    </citation>
    <scope>NUCLEOTIDE SEQUENCE [LARGE SCALE GENOMIC DNA]</scope>
</reference>
<keyword evidence="1" id="KW-0812">Transmembrane</keyword>
<dbReference type="Proteomes" id="UP000034081">
    <property type="component" value="Unassembled WGS sequence"/>
</dbReference>
<organism evidence="2 3">
    <name type="scientific">Candidatus Woesebacteria bacterium GW2011_GWB1_38_8</name>
    <dbReference type="NCBI Taxonomy" id="1618570"/>
    <lineage>
        <taxon>Bacteria</taxon>
        <taxon>Candidatus Woeseibacteriota</taxon>
    </lineage>
</organism>
<keyword evidence="1" id="KW-1133">Transmembrane helix</keyword>
<sequence>MVDEIQSHGGYATESLFKNWFRYHSYDNWGVIKVNESGIEFIGKKGNLVISKNDIKDIALVRKKMGSRVFYPFLIVIAYLLLILLTNLKFDLLNLVLLLIVLSIFFCFNYLLSNWVKVVYADNNKEEVYILYFSVSWSVGLYPNWRMWTDGSFLSWQDNRRIFKILKKSISKS</sequence>
<gene>
    <name evidence="2" type="ORF">UT08_C0009G0029</name>
</gene>
<dbReference type="AlphaFoldDB" id="A0A0G0LBH1"/>
<feature type="transmembrane region" description="Helical" evidence="1">
    <location>
        <begin position="69"/>
        <end position="86"/>
    </location>
</feature>
<evidence type="ECO:0000313" key="2">
    <source>
        <dbReference type="EMBL" id="KKQ85195.1"/>
    </source>
</evidence>
<feature type="transmembrane region" description="Helical" evidence="1">
    <location>
        <begin position="92"/>
        <end position="116"/>
    </location>
</feature>
<name>A0A0G0LBH1_9BACT</name>
<comment type="caution">
    <text evidence="2">The sequence shown here is derived from an EMBL/GenBank/DDBJ whole genome shotgun (WGS) entry which is preliminary data.</text>
</comment>
<protein>
    <submittedName>
        <fullName evidence="2">Uncharacterized protein</fullName>
    </submittedName>
</protein>
<keyword evidence="1" id="KW-0472">Membrane</keyword>
<proteinExistence type="predicted"/>
<dbReference type="EMBL" id="LBVL01000009">
    <property type="protein sequence ID" value="KKQ85195.1"/>
    <property type="molecule type" value="Genomic_DNA"/>
</dbReference>